<gene>
    <name evidence="2" type="ORF">CXK92_01635</name>
</gene>
<name>A0A2N8S6F8_STUST</name>
<evidence type="ECO:0000313" key="2">
    <source>
        <dbReference type="EMBL" id="PNF82195.1"/>
    </source>
</evidence>
<dbReference type="OrthoDB" id="7465087at2"/>
<proteinExistence type="predicted"/>
<feature type="domain" description="DNA primase DNAG catalytic core N-terminal" evidence="1">
    <location>
        <begin position="39"/>
        <end position="135"/>
    </location>
</feature>
<dbReference type="InterPro" id="IPR013264">
    <property type="entry name" value="DNAG_N"/>
</dbReference>
<comment type="caution">
    <text evidence="2">The sequence shown here is derived from an EMBL/GenBank/DDBJ whole genome shotgun (WGS) entry which is preliminary data.</text>
</comment>
<protein>
    <recommendedName>
        <fullName evidence="1">DNA primase DNAG catalytic core N-terminal domain-containing protein</fullName>
    </recommendedName>
</protein>
<dbReference type="Gene3D" id="3.40.1360.10">
    <property type="match status" value="1"/>
</dbReference>
<dbReference type="EMBL" id="POUN01000001">
    <property type="protein sequence ID" value="PNF82195.1"/>
    <property type="molecule type" value="Genomic_DNA"/>
</dbReference>
<accession>A0A2N8S6F8</accession>
<dbReference type="RefSeq" id="WP_102823330.1">
    <property type="nucleotide sequence ID" value="NZ_CP139348.1"/>
</dbReference>
<dbReference type="InterPro" id="IPR037068">
    <property type="entry name" value="DNA_primase_core_N_sf"/>
</dbReference>
<evidence type="ECO:0000259" key="1">
    <source>
        <dbReference type="Pfam" id="PF08275"/>
    </source>
</evidence>
<dbReference type="Pfam" id="PF08275">
    <property type="entry name" value="DNAG_N"/>
    <property type="match status" value="1"/>
</dbReference>
<dbReference type="Gene3D" id="3.90.980.10">
    <property type="entry name" value="DNA primase, catalytic core, N-terminal domain"/>
    <property type="match status" value="1"/>
</dbReference>
<reference evidence="2 3" key="1">
    <citation type="submission" date="2018-01" db="EMBL/GenBank/DDBJ databases">
        <title>Denitrification phenotypes of diverse strains of Pseudomonas stutzeri.</title>
        <authorList>
            <person name="Milligan D.A."/>
            <person name="Bergaust L."/>
            <person name="Bakken L.R."/>
            <person name="Frostegard A."/>
        </authorList>
    </citation>
    <scope>NUCLEOTIDE SEQUENCE [LARGE SCALE GENOMIC DNA]</scope>
    <source>
        <strain evidence="2 3">KC</strain>
    </source>
</reference>
<organism evidence="2 3">
    <name type="scientific">Stutzerimonas stutzeri</name>
    <name type="common">Pseudomonas stutzeri</name>
    <dbReference type="NCBI Taxonomy" id="316"/>
    <lineage>
        <taxon>Bacteria</taxon>
        <taxon>Pseudomonadati</taxon>
        <taxon>Pseudomonadota</taxon>
        <taxon>Gammaproteobacteria</taxon>
        <taxon>Pseudomonadales</taxon>
        <taxon>Pseudomonadaceae</taxon>
        <taxon>Stutzerimonas</taxon>
    </lineage>
</organism>
<sequence length="284" mass="32055">MYEPHQTQNQDVVIHQPIVRCTYNDGMADGLVIGQVLDYYTETLRSNVKAQAFLQLRGLCHADLLTQFRLGFADRTLGLQLHKLDYLQEETVRGALQRVGLLKVSGHELFRGALVFPMFDQGGQILGGYGRRITPKLTSQSAYHVHWHFEQSGFFNQKAVFEFTELILCKSPIEALTWWCHGHRNVAATLGFAGFDDEYLSILQNSLVRLVYLAFGSSRPELVEAKRIAHLLTHNDIEVRFVLFPQGADSNAFVLTVSDPAKELSLLLRESLVFPKKTGGDYGQ</sequence>
<dbReference type="SUPFAM" id="SSF56731">
    <property type="entry name" value="DNA primase core"/>
    <property type="match status" value="1"/>
</dbReference>
<evidence type="ECO:0000313" key="3">
    <source>
        <dbReference type="Proteomes" id="UP000235925"/>
    </source>
</evidence>
<dbReference type="AlphaFoldDB" id="A0A2N8S6F8"/>
<dbReference type="Proteomes" id="UP000235925">
    <property type="component" value="Unassembled WGS sequence"/>
</dbReference>